<organism evidence="2 3">
    <name type="scientific">Streptomyces tremellae</name>
    <dbReference type="NCBI Taxonomy" id="1124239"/>
    <lineage>
        <taxon>Bacteria</taxon>
        <taxon>Bacillati</taxon>
        <taxon>Actinomycetota</taxon>
        <taxon>Actinomycetes</taxon>
        <taxon>Kitasatosporales</taxon>
        <taxon>Streptomycetaceae</taxon>
        <taxon>Streptomyces</taxon>
    </lineage>
</organism>
<reference evidence="3" key="1">
    <citation type="journal article" date="2019" name="Int. J. Syst. Evol. Microbiol.">
        <title>The Global Catalogue of Microorganisms (GCM) 10K type strain sequencing project: providing services to taxonomists for standard genome sequencing and annotation.</title>
        <authorList>
            <consortium name="The Broad Institute Genomics Platform"/>
            <consortium name="The Broad Institute Genome Sequencing Center for Infectious Disease"/>
            <person name="Wu L."/>
            <person name="Ma J."/>
        </authorList>
    </citation>
    <scope>NUCLEOTIDE SEQUENCE [LARGE SCALE GENOMIC DNA]</scope>
    <source>
        <strain evidence="3">JCM 30846</strain>
    </source>
</reference>
<keyword evidence="1" id="KW-0812">Transmembrane</keyword>
<gene>
    <name evidence="2" type="ORF">GCM10023082_09490</name>
</gene>
<accession>A0ABP7E3M4</accession>
<proteinExistence type="predicted"/>
<keyword evidence="3" id="KW-1185">Reference proteome</keyword>
<feature type="transmembrane region" description="Helical" evidence="1">
    <location>
        <begin position="33"/>
        <end position="51"/>
    </location>
</feature>
<evidence type="ECO:0000313" key="3">
    <source>
        <dbReference type="Proteomes" id="UP001499884"/>
    </source>
</evidence>
<name>A0ABP7E3M4_9ACTN</name>
<keyword evidence="1" id="KW-0472">Membrane</keyword>
<evidence type="ECO:0000313" key="2">
    <source>
        <dbReference type="EMBL" id="GAA3713829.1"/>
    </source>
</evidence>
<dbReference type="Proteomes" id="UP001499884">
    <property type="component" value="Unassembled WGS sequence"/>
</dbReference>
<dbReference type="EMBL" id="BAABEP010000003">
    <property type="protein sequence ID" value="GAA3713829.1"/>
    <property type="molecule type" value="Genomic_DNA"/>
</dbReference>
<keyword evidence="1" id="KW-1133">Transmembrane helix</keyword>
<evidence type="ECO:0008006" key="4">
    <source>
        <dbReference type="Google" id="ProtNLM"/>
    </source>
</evidence>
<comment type="caution">
    <text evidence="2">The sequence shown here is derived from an EMBL/GenBank/DDBJ whole genome shotgun (WGS) entry which is preliminary data.</text>
</comment>
<protein>
    <recommendedName>
        <fullName evidence="4">Integral membrane protein</fullName>
    </recommendedName>
</protein>
<evidence type="ECO:0000256" key="1">
    <source>
        <dbReference type="SAM" id="Phobius"/>
    </source>
</evidence>
<sequence>MAGLVLLVCTMASALLLVLRVAGSDTVAVWLVVAMAVWFGFAWFVLPAVAWHRAVTPKNRE</sequence>